<comment type="caution">
    <text evidence="9">The sequence shown here is derived from an EMBL/GenBank/DDBJ whole genome shotgun (WGS) entry which is preliminary data.</text>
</comment>
<comment type="similarity">
    <text evidence="7">Belongs to the protein kinase superfamily.</text>
</comment>
<dbReference type="STRING" id="1754190.A0A1Y2AHS0"/>
<keyword evidence="2" id="KW-0808">Transferase</keyword>
<evidence type="ECO:0000256" key="7">
    <source>
        <dbReference type="RuleBase" id="RU000304"/>
    </source>
</evidence>
<sequence length="408" mass="47237">MYKGTLNNAYTSPKHLKISYDKEDFNKSGKKSIKTSPVPGSKPSRHWDFFNTDHALNKPKPAPKIEFKNIPNKHEIKYGRYEMLKHLGTGSFATVHLAKDMKTGDLVAMKFIDKVNFVGPEASSIYDEIKLMKSIDHKNIVKLIDVIETSTVLCIVMEYCENGELYDLIVDNFQNFTIEDKKKIFKELVEAVKYLHENNISHRDLKVENVLLDKDNNVKLADFNLATRFKPNELFTHRCGSEEYTSPEIVTRKAYDPQKTDIWALGIILYAINVGHLPFYHKNGERIQSMYHRIAMVNYKFSSGVEVDKDAKNLIGAILKYTPQSRATLNQILSHPWLQNIDTSSKSVKNDTNIINLEEDDYRMRRHTNKNFGFYKFKHSNNYSFSTPDNFKDFNGMYTLPKFNLVGF</sequence>
<dbReference type="GO" id="GO:0005737">
    <property type="term" value="C:cytoplasm"/>
    <property type="evidence" value="ECO:0007669"/>
    <property type="project" value="TreeGrafter"/>
</dbReference>
<evidence type="ECO:0000259" key="8">
    <source>
        <dbReference type="PROSITE" id="PS50011"/>
    </source>
</evidence>
<dbReference type="OrthoDB" id="289250at2759"/>
<dbReference type="PANTHER" id="PTHR24346:SF30">
    <property type="entry name" value="MATERNAL EMBRYONIC LEUCINE ZIPPER KINASE"/>
    <property type="match status" value="1"/>
</dbReference>
<dbReference type="SMART" id="SM00220">
    <property type="entry name" value="S_TKc"/>
    <property type="match status" value="1"/>
</dbReference>
<gene>
    <name evidence="9" type="ORF">LY90DRAFT_431633</name>
</gene>
<dbReference type="InterPro" id="IPR017441">
    <property type="entry name" value="Protein_kinase_ATP_BS"/>
</dbReference>
<dbReference type="GO" id="GO:0035556">
    <property type="term" value="P:intracellular signal transduction"/>
    <property type="evidence" value="ECO:0007669"/>
    <property type="project" value="TreeGrafter"/>
</dbReference>
<keyword evidence="1 7" id="KW-0723">Serine/threonine-protein kinase</keyword>
<keyword evidence="5 6" id="KW-0067">ATP-binding</keyword>
<dbReference type="Gene3D" id="1.10.510.10">
    <property type="entry name" value="Transferase(Phosphotransferase) domain 1"/>
    <property type="match status" value="1"/>
</dbReference>
<dbReference type="PROSITE" id="PS00107">
    <property type="entry name" value="PROTEIN_KINASE_ATP"/>
    <property type="match status" value="1"/>
</dbReference>
<dbReference type="FunFam" id="3.30.200.20:FF:000003">
    <property type="entry name" value="Non-specific serine/threonine protein kinase"/>
    <property type="match status" value="1"/>
</dbReference>
<dbReference type="AlphaFoldDB" id="A0A1Y2AHS0"/>
<evidence type="ECO:0000256" key="1">
    <source>
        <dbReference type="ARBA" id="ARBA00022527"/>
    </source>
</evidence>
<keyword evidence="4 9" id="KW-0418">Kinase</keyword>
<dbReference type="PROSITE" id="PS50011">
    <property type="entry name" value="PROTEIN_KINASE_DOM"/>
    <property type="match status" value="1"/>
</dbReference>
<dbReference type="EMBL" id="MCOG01000260">
    <property type="protein sequence ID" value="ORY21737.1"/>
    <property type="molecule type" value="Genomic_DNA"/>
</dbReference>
<evidence type="ECO:0000313" key="10">
    <source>
        <dbReference type="Proteomes" id="UP000193920"/>
    </source>
</evidence>
<evidence type="ECO:0000256" key="4">
    <source>
        <dbReference type="ARBA" id="ARBA00022777"/>
    </source>
</evidence>
<evidence type="ECO:0000313" key="9">
    <source>
        <dbReference type="EMBL" id="ORY21737.1"/>
    </source>
</evidence>
<organism evidence="9 10">
    <name type="scientific">Neocallimastix californiae</name>
    <dbReference type="NCBI Taxonomy" id="1754190"/>
    <lineage>
        <taxon>Eukaryota</taxon>
        <taxon>Fungi</taxon>
        <taxon>Fungi incertae sedis</taxon>
        <taxon>Chytridiomycota</taxon>
        <taxon>Chytridiomycota incertae sedis</taxon>
        <taxon>Neocallimastigomycetes</taxon>
        <taxon>Neocallimastigales</taxon>
        <taxon>Neocallimastigaceae</taxon>
        <taxon>Neocallimastix</taxon>
    </lineage>
</organism>
<dbReference type="FunFam" id="1.10.510.10:FF:000571">
    <property type="entry name" value="Maternal embryonic leucine zipper kinase"/>
    <property type="match status" value="1"/>
</dbReference>
<reference evidence="9 10" key="1">
    <citation type="submission" date="2016-08" db="EMBL/GenBank/DDBJ databases">
        <title>A Parts List for Fungal Cellulosomes Revealed by Comparative Genomics.</title>
        <authorList>
            <consortium name="DOE Joint Genome Institute"/>
            <person name="Haitjema C.H."/>
            <person name="Gilmore S.P."/>
            <person name="Henske J.K."/>
            <person name="Solomon K.V."/>
            <person name="De Groot R."/>
            <person name="Kuo A."/>
            <person name="Mondo S.J."/>
            <person name="Salamov A.A."/>
            <person name="Labutti K."/>
            <person name="Zhao Z."/>
            <person name="Chiniquy J."/>
            <person name="Barry K."/>
            <person name="Brewer H.M."/>
            <person name="Purvine S.O."/>
            <person name="Wright A.T."/>
            <person name="Boxma B."/>
            <person name="Van Alen T."/>
            <person name="Hackstein J.H."/>
            <person name="Baker S.E."/>
            <person name="Grigoriev I.V."/>
            <person name="O'Malley M.A."/>
        </authorList>
    </citation>
    <scope>NUCLEOTIDE SEQUENCE [LARGE SCALE GENOMIC DNA]</scope>
    <source>
        <strain evidence="9 10">G1</strain>
    </source>
</reference>
<dbReference type="GO" id="GO:0005524">
    <property type="term" value="F:ATP binding"/>
    <property type="evidence" value="ECO:0007669"/>
    <property type="project" value="UniProtKB-UniRule"/>
</dbReference>
<keyword evidence="3 6" id="KW-0547">Nucleotide-binding</keyword>
<dbReference type="InterPro" id="IPR000719">
    <property type="entry name" value="Prot_kinase_dom"/>
</dbReference>
<feature type="binding site" evidence="6">
    <location>
        <position position="110"/>
    </location>
    <ligand>
        <name>ATP</name>
        <dbReference type="ChEBI" id="CHEBI:30616"/>
    </ligand>
</feature>
<name>A0A1Y2AHS0_9FUNG</name>
<proteinExistence type="inferred from homology"/>
<feature type="domain" description="Protein kinase" evidence="8">
    <location>
        <begin position="81"/>
        <end position="338"/>
    </location>
</feature>
<dbReference type="Proteomes" id="UP000193920">
    <property type="component" value="Unassembled WGS sequence"/>
</dbReference>
<dbReference type="SUPFAM" id="SSF56112">
    <property type="entry name" value="Protein kinase-like (PK-like)"/>
    <property type="match status" value="1"/>
</dbReference>
<evidence type="ECO:0000256" key="6">
    <source>
        <dbReference type="PROSITE-ProRule" id="PRU10141"/>
    </source>
</evidence>
<accession>A0A1Y2AHS0</accession>
<evidence type="ECO:0000256" key="3">
    <source>
        <dbReference type="ARBA" id="ARBA00022741"/>
    </source>
</evidence>
<keyword evidence="10" id="KW-1185">Reference proteome</keyword>
<dbReference type="PANTHER" id="PTHR24346">
    <property type="entry name" value="MAP/MICROTUBULE AFFINITY-REGULATING KINASE"/>
    <property type="match status" value="1"/>
</dbReference>
<protein>
    <submittedName>
        <fullName evidence="9">Pkinase-domain-containing protein</fullName>
    </submittedName>
</protein>
<evidence type="ECO:0000256" key="5">
    <source>
        <dbReference type="ARBA" id="ARBA00022840"/>
    </source>
</evidence>
<dbReference type="GO" id="GO:0004674">
    <property type="term" value="F:protein serine/threonine kinase activity"/>
    <property type="evidence" value="ECO:0007669"/>
    <property type="project" value="UniProtKB-KW"/>
</dbReference>
<dbReference type="InterPro" id="IPR008271">
    <property type="entry name" value="Ser/Thr_kinase_AS"/>
</dbReference>
<dbReference type="Pfam" id="PF00069">
    <property type="entry name" value="Pkinase"/>
    <property type="match status" value="1"/>
</dbReference>
<dbReference type="InterPro" id="IPR011009">
    <property type="entry name" value="Kinase-like_dom_sf"/>
</dbReference>
<dbReference type="PROSITE" id="PS00108">
    <property type="entry name" value="PROTEIN_KINASE_ST"/>
    <property type="match status" value="1"/>
</dbReference>
<evidence type="ECO:0000256" key="2">
    <source>
        <dbReference type="ARBA" id="ARBA00022679"/>
    </source>
</evidence>